<accession>A0A1Q2L0Z0</accession>
<sequence length="223" mass="25890">MLYPTEGELKQVFETEGAFYELESGERREICRRSLIIRRIGTEATRADALFVLASPGRCMPIDQAALFTKNPEELANIPHLKANPDNTVYQLMRLMDRMNWQRLEVINLSDLRAGNFSELEEKLMFMEQQEEQYHSIFSPKRTDELNHLLQSAERIIAGWGTNPVIRQQATRALGVLASLCTVEGLQHDSPPYYYHPFPRLHDKCIKWLDDMERHLQGDMEPV</sequence>
<evidence type="ECO:0000313" key="1">
    <source>
        <dbReference type="EMBL" id="AQQ54083.1"/>
    </source>
</evidence>
<dbReference type="RefSeq" id="WP_198038607.1">
    <property type="nucleotide sequence ID" value="NZ_CP019640.1"/>
</dbReference>
<evidence type="ECO:0000313" key="2">
    <source>
        <dbReference type="Proteomes" id="UP000188184"/>
    </source>
</evidence>
<keyword evidence="2" id="KW-1185">Reference proteome</keyword>
<dbReference type="Proteomes" id="UP000188184">
    <property type="component" value="Chromosome"/>
</dbReference>
<dbReference type="AlphaFoldDB" id="A0A1Q2L0Z0"/>
<dbReference type="KEGG" id="pmar:B0X71_13875"/>
<dbReference type="InterPro" id="IPR012441">
    <property type="entry name" value="DUF1643"/>
</dbReference>
<proteinExistence type="predicted"/>
<organism evidence="1 2">
    <name type="scientific">Planococcus lenghuensis</name>
    <dbReference type="NCBI Taxonomy" id="2213202"/>
    <lineage>
        <taxon>Bacteria</taxon>
        <taxon>Bacillati</taxon>
        <taxon>Bacillota</taxon>
        <taxon>Bacilli</taxon>
        <taxon>Bacillales</taxon>
        <taxon>Caryophanaceae</taxon>
        <taxon>Planococcus</taxon>
    </lineage>
</organism>
<name>A0A1Q2L0Z0_9BACL</name>
<dbReference type="Pfam" id="PF07799">
    <property type="entry name" value="DUF1643"/>
    <property type="match status" value="1"/>
</dbReference>
<evidence type="ECO:0008006" key="3">
    <source>
        <dbReference type="Google" id="ProtNLM"/>
    </source>
</evidence>
<reference evidence="1 2" key="1">
    <citation type="submission" date="2017-02" db="EMBL/GenBank/DDBJ databases">
        <title>The complete genomic sequence of a novel cold adapted crude oil-degrading bacterium Planococcus qaidamina Y42.</title>
        <authorList>
            <person name="Yang R."/>
        </authorList>
    </citation>
    <scope>NUCLEOTIDE SEQUENCE [LARGE SCALE GENOMIC DNA]</scope>
    <source>
        <strain evidence="1 2">Y42</strain>
    </source>
</reference>
<protein>
    <recommendedName>
        <fullName evidence="3">DUF1643 domain-containing protein</fullName>
    </recommendedName>
</protein>
<dbReference type="EMBL" id="CP019640">
    <property type="protein sequence ID" value="AQQ54083.1"/>
    <property type="molecule type" value="Genomic_DNA"/>
</dbReference>
<gene>
    <name evidence="1" type="ORF">B0X71_13875</name>
</gene>